<feature type="transmembrane region" description="Helical" evidence="5">
    <location>
        <begin position="230"/>
        <end position="255"/>
    </location>
</feature>
<evidence type="ECO:0000256" key="4">
    <source>
        <dbReference type="ARBA" id="ARBA00023136"/>
    </source>
</evidence>
<evidence type="ECO:0000313" key="7">
    <source>
        <dbReference type="Proteomes" id="UP000005139"/>
    </source>
</evidence>
<comment type="caution">
    <text evidence="6">The sequence shown here is derived from an EMBL/GenBank/DDBJ whole genome shotgun (WGS) entry which is preliminary data.</text>
</comment>
<dbReference type="RefSeq" id="WP_007288016.1">
    <property type="nucleotide sequence ID" value="NZ_AAWL01000001.1"/>
</dbReference>
<sequence length="322" mass="35232" precursor="true">MSMQKRFSRWNEWLARRMFLLVLLALGLGFSVKLPAGPAVKGTVIVLFAYMTFVTSIGVSFRQFFRVLSRPWVPLWVLVLVHVVTPLVAWGAGQLFYPDDAQLRLGYLIGASIPIGVTSIIWTSLTKGNLAVSLVAVTLDTLAAPVLYPLFFKVVAGQALAFDFAGMVLELLGMITIPSLAGMALHDAGGGRFARFAKTAGGCSAKVAFFLVVFINASLVAPAMEWSLTLLKMLLVSLLMVTAAYAVGFLGSFFLRVRSRDIVMAMIYNVGLRNIAFGLVVALTYFPPVVAVPVTLFMLYQQPLATIIPYLFARFDRLCRSE</sequence>
<keyword evidence="3 5" id="KW-1133">Transmembrane helix</keyword>
<dbReference type="PANTHER" id="PTHR10361:SF28">
    <property type="entry name" value="P3 PROTEIN-RELATED"/>
    <property type="match status" value="1"/>
</dbReference>
<feature type="transmembrane region" description="Helical" evidence="5">
    <location>
        <begin position="45"/>
        <end position="65"/>
    </location>
</feature>
<dbReference type="Pfam" id="PF01758">
    <property type="entry name" value="SBF"/>
    <property type="match status" value="1"/>
</dbReference>
<feature type="transmembrane region" description="Helical" evidence="5">
    <location>
        <begin position="207"/>
        <end position="224"/>
    </location>
</feature>
<dbReference type="EMBL" id="AAWL01000001">
    <property type="protein sequence ID" value="EAX48809.1"/>
    <property type="molecule type" value="Genomic_DNA"/>
</dbReference>
<feature type="transmembrane region" description="Helical" evidence="5">
    <location>
        <begin position="130"/>
        <end position="152"/>
    </location>
</feature>
<proteinExistence type="predicted"/>
<reference evidence="6 7" key="2">
    <citation type="submission" date="2007-01" db="EMBL/GenBank/DDBJ databases">
        <title>Sequencing of the draft genome and assembly of Thermosinus carboxydivorans Nor1.</title>
        <authorList>
            <consortium name="US DOE Joint Genome Institute (JGI-PGF)"/>
            <person name="Copeland A."/>
            <person name="Lucas S."/>
            <person name="Lapidus A."/>
            <person name="Barry K."/>
            <person name="Glavina del Rio T."/>
            <person name="Dalin E."/>
            <person name="Tice H."/>
            <person name="Bruce D."/>
            <person name="Pitluck S."/>
            <person name="Richardson P."/>
        </authorList>
    </citation>
    <scope>NUCLEOTIDE SEQUENCE [LARGE SCALE GENOMIC DNA]</scope>
    <source>
        <strain evidence="6 7">Nor1</strain>
    </source>
</reference>
<protein>
    <submittedName>
        <fullName evidence="6">Bile acid:sodium symporter</fullName>
    </submittedName>
</protein>
<dbReference type="InterPro" id="IPR038770">
    <property type="entry name" value="Na+/solute_symporter_sf"/>
</dbReference>
<dbReference type="eggNOG" id="COG0385">
    <property type="taxonomic scope" value="Bacteria"/>
</dbReference>
<dbReference type="AlphaFoldDB" id="A1HLV5"/>
<evidence type="ECO:0000256" key="3">
    <source>
        <dbReference type="ARBA" id="ARBA00022989"/>
    </source>
</evidence>
<dbReference type="GO" id="GO:0016020">
    <property type="term" value="C:membrane"/>
    <property type="evidence" value="ECO:0007669"/>
    <property type="project" value="UniProtKB-SubCell"/>
</dbReference>
<dbReference type="PANTHER" id="PTHR10361">
    <property type="entry name" value="SODIUM-BILE ACID COTRANSPORTER"/>
    <property type="match status" value="1"/>
</dbReference>
<feature type="transmembrane region" description="Helical" evidence="5">
    <location>
        <begin position="105"/>
        <end position="123"/>
    </location>
</feature>
<dbReference type="InterPro" id="IPR004710">
    <property type="entry name" value="Bilac:Na_transpt"/>
</dbReference>
<evidence type="ECO:0000313" key="6">
    <source>
        <dbReference type="EMBL" id="EAX48809.1"/>
    </source>
</evidence>
<evidence type="ECO:0000256" key="1">
    <source>
        <dbReference type="ARBA" id="ARBA00004141"/>
    </source>
</evidence>
<feature type="transmembrane region" description="Helical" evidence="5">
    <location>
        <begin position="164"/>
        <end position="186"/>
    </location>
</feature>
<feature type="transmembrane region" description="Helical" evidence="5">
    <location>
        <begin position="72"/>
        <end position="93"/>
    </location>
</feature>
<evidence type="ECO:0000256" key="2">
    <source>
        <dbReference type="ARBA" id="ARBA00022692"/>
    </source>
</evidence>
<keyword evidence="4 5" id="KW-0472">Membrane</keyword>
<dbReference type="Proteomes" id="UP000005139">
    <property type="component" value="Unassembled WGS sequence"/>
</dbReference>
<feature type="transmembrane region" description="Helical" evidence="5">
    <location>
        <begin position="267"/>
        <end position="286"/>
    </location>
</feature>
<comment type="subcellular location">
    <subcellularLocation>
        <location evidence="1">Membrane</location>
        <topology evidence="1">Multi-pass membrane protein</topology>
    </subcellularLocation>
</comment>
<name>A1HLV5_9FIRM</name>
<organism evidence="6 7">
    <name type="scientific">Thermosinus carboxydivorans Nor1</name>
    <dbReference type="NCBI Taxonomy" id="401526"/>
    <lineage>
        <taxon>Bacteria</taxon>
        <taxon>Bacillati</taxon>
        <taxon>Bacillota</taxon>
        <taxon>Negativicutes</taxon>
        <taxon>Selenomonadales</taxon>
        <taxon>Sporomusaceae</taxon>
        <taxon>Thermosinus</taxon>
    </lineage>
</organism>
<keyword evidence="2 5" id="KW-0812">Transmembrane</keyword>
<reference evidence="6 7" key="1">
    <citation type="submission" date="2007-01" db="EMBL/GenBank/DDBJ databases">
        <title>Annotation of the draft genome assembly of Thermosinus carboxydivorans Nor1.</title>
        <authorList>
            <consortium name="US DOE Joint Genome Institute (JGI-ORNL)"/>
            <person name="Larimer F."/>
            <person name="Land M."/>
            <person name="Hauser L."/>
        </authorList>
    </citation>
    <scope>NUCLEOTIDE SEQUENCE [LARGE SCALE GENOMIC DNA]</scope>
    <source>
        <strain evidence="6 7">Nor1</strain>
    </source>
</reference>
<dbReference type="InterPro" id="IPR002657">
    <property type="entry name" value="BilAc:Na_symport/Acr3"/>
</dbReference>
<accession>A1HLV5</accession>
<gene>
    <name evidence="6" type="ORF">TcarDRAFT_2498</name>
</gene>
<evidence type="ECO:0000256" key="5">
    <source>
        <dbReference type="SAM" id="Phobius"/>
    </source>
</evidence>
<dbReference type="Gene3D" id="1.20.1530.20">
    <property type="match status" value="1"/>
</dbReference>
<keyword evidence="7" id="KW-1185">Reference proteome</keyword>